<keyword evidence="2" id="KW-1185">Reference proteome</keyword>
<accession>A0ABX0M151</accession>
<evidence type="ECO:0000313" key="1">
    <source>
        <dbReference type="EMBL" id="NHZ38057.1"/>
    </source>
</evidence>
<sequence length="135" mass="14606">MEPKVQAIAKRFAEYVVGAMLDRSGADFICGRPVLAGNADFLVRNGKKLLAIHVRHTTDPKNASKVMAQWRDSMAGDAPALAKIQNDDVYEPHLVIVAGAGETVFADDETAPFLAPDKRTALSVLTPTTSMRKRA</sequence>
<evidence type="ECO:0000313" key="2">
    <source>
        <dbReference type="Proteomes" id="UP000785613"/>
    </source>
</evidence>
<reference evidence="1 2" key="1">
    <citation type="submission" date="2019-09" db="EMBL/GenBank/DDBJ databases">
        <title>Taxonomy of Antarctic Massilia spp.: description of Massilia rubra sp. nov., Massilia aquatica sp. nov., Massilia mucilaginosa sp. nov., Massilia frigida sp. nov. isolated from streams, lakes and regoliths.</title>
        <authorList>
            <person name="Holochova P."/>
            <person name="Sedlacek I."/>
            <person name="Kralova S."/>
            <person name="Maslanova I."/>
            <person name="Busse H.-J."/>
            <person name="Stankova E."/>
            <person name="Vrbovska V."/>
            <person name="Kovarovic V."/>
            <person name="Bartak M."/>
            <person name="Svec P."/>
            <person name="Pantucek R."/>
        </authorList>
    </citation>
    <scope>NUCLEOTIDE SEQUENCE [LARGE SCALE GENOMIC DNA]</scope>
    <source>
        <strain evidence="1 2">CCM 8692</strain>
    </source>
</reference>
<gene>
    <name evidence="1" type="ORF">F0185_31365</name>
</gene>
<dbReference type="RefSeq" id="WP_167232252.1">
    <property type="nucleotide sequence ID" value="NZ_VUYU01000038.1"/>
</dbReference>
<dbReference type="EMBL" id="VUYU01000038">
    <property type="protein sequence ID" value="NHZ38057.1"/>
    <property type="molecule type" value="Genomic_DNA"/>
</dbReference>
<comment type="caution">
    <text evidence="1">The sequence shown here is derived from an EMBL/GenBank/DDBJ whole genome shotgun (WGS) entry which is preliminary data.</text>
</comment>
<organism evidence="1 2">
    <name type="scientific">Massilia rubra</name>
    <dbReference type="NCBI Taxonomy" id="2607910"/>
    <lineage>
        <taxon>Bacteria</taxon>
        <taxon>Pseudomonadati</taxon>
        <taxon>Pseudomonadota</taxon>
        <taxon>Betaproteobacteria</taxon>
        <taxon>Burkholderiales</taxon>
        <taxon>Oxalobacteraceae</taxon>
        <taxon>Telluria group</taxon>
        <taxon>Massilia</taxon>
    </lineage>
</organism>
<protein>
    <submittedName>
        <fullName evidence="1">Uncharacterized protein</fullName>
    </submittedName>
</protein>
<name>A0ABX0M151_9BURK</name>
<proteinExistence type="predicted"/>
<dbReference type="Proteomes" id="UP000785613">
    <property type="component" value="Unassembled WGS sequence"/>
</dbReference>